<comment type="caution">
    <text evidence="1">The sequence shown here is derived from an EMBL/GenBank/DDBJ whole genome shotgun (WGS) entry which is preliminary data.</text>
</comment>
<dbReference type="EMBL" id="JAUTWS010000091">
    <property type="protein sequence ID" value="MDO9713453.1"/>
    <property type="molecule type" value="Genomic_DNA"/>
</dbReference>
<evidence type="ECO:0000313" key="1">
    <source>
        <dbReference type="EMBL" id="MDO9713453.1"/>
    </source>
</evidence>
<name>A0ABT9EBV7_9PROT</name>
<gene>
    <name evidence="1" type="ORF">Q7A36_34325</name>
</gene>
<dbReference type="Proteomes" id="UP001243009">
    <property type="component" value="Unassembled WGS sequence"/>
</dbReference>
<accession>A0ABT9EBV7</accession>
<reference evidence="1 2" key="1">
    <citation type="submission" date="2023-08" db="EMBL/GenBank/DDBJ databases">
        <title>The draft genome sequence of Paracraurococcus sp. LOR1-02.</title>
        <authorList>
            <person name="Kingkaew E."/>
            <person name="Tanasupawat S."/>
        </authorList>
    </citation>
    <scope>NUCLEOTIDE SEQUENCE [LARGE SCALE GENOMIC DNA]</scope>
    <source>
        <strain evidence="1 2">LOR1-02</strain>
    </source>
</reference>
<protein>
    <submittedName>
        <fullName evidence="1">Uncharacterized protein</fullName>
    </submittedName>
</protein>
<sequence length="160" mass="17246">MQSTSLRWPEAIARLAAERTRAVTCAAQARTLEEGTAPLAAAYGEAKAEMDGIIAGLSVALAEGRAPKGLDDLPRRIEAAVTKREAFCRTVAERMPPVPPGQRSVLSDMFGIGKLVKELVEAGLAIAQHRTDAEKLRRDTIRAQLEATRWPDFADVPSAI</sequence>
<keyword evidence="2" id="KW-1185">Reference proteome</keyword>
<organism evidence="1 2">
    <name type="scientific">Paracraurococcus lichenis</name>
    <dbReference type="NCBI Taxonomy" id="3064888"/>
    <lineage>
        <taxon>Bacteria</taxon>
        <taxon>Pseudomonadati</taxon>
        <taxon>Pseudomonadota</taxon>
        <taxon>Alphaproteobacteria</taxon>
        <taxon>Acetobacterales</taxon>
        <taxon>Roseomonadaceae</taxon>
        <taxon>Paracraurococcus</taxon>
    </lineage>
</organism>
<proteinExistence type="predicted"/>
<dbReference type="RefSeq" id="WP_305108310.1">
    <property type="nucleotide sequence ID" value="NZ_JAUTWS010000091.1"/>
</dbReference>
<evidence type="ECO:0000313" key="2">
    <source>
        <dbReference type="Proteomes" id="UP001243009"/>
    </source>
</evidence>